<dbReference type="Proteomes" id="UP000692954">
    <property type="component" value="Unassembled WGS sequence"/>
</dbReference>
<feature type="repeat" description="WD" evidence="3">
    <location>
        <begin position="491"/>
        <end position="521"/>
    </location>
</feature>
<evidence type="ECO:0008006" key="6">
    <source>
        <dbReference type="Google" id="ProtNLM"/>
    </source>
</evidence>
<keyword evidence="1 3" id="KW-0853">WD repeat</keyword>
<keyword evidence="2" id="KW-0677">Repeat</keyword>
<accession>A0A8S1REC8</accession>
<sequence length="651" mass="78182">MIYKPELLSEEKQMDKTIKNIIYEGINYQVYENCSGQLIRTYNFDNVYDLNELIKTLELEQYLSKQTDLLYAPQHYHLNQNNKIYIQYQLFTKMLGQVLQENMIVSQQQKEDQELYNELIDDNEKIYEVNPQDYVKGLLQKTQNLNVTQNLINTVIKLYELELKGHMIVNIKPSNIIYNFENIQFMDNFLQSIKFEVSLEEYLILDFIKQQYQNNNQSLKNLGRCYMQLYLLIDIKDQQENEYLELINKYHGYKIHNLLRIMVQSDYRYFTQVMQSQEFTDLITPLNILDNKQLFIQFFEKKQQKKDEIWERIKKNFEIDQQQLVWQKYNKSNLQFIIKEKEIPKYRVEYQVSNINTNKLEYDITDLVIINQQINQNYERVVLLTTIQGKIIVHSNNTQLNIFQCSTKSLRSVIKFKLEQSIYVAVAGDDRIVYVFKQNELQNSSPQLFCQITNEASKQIYSLVSYDKFIIFGDEMGFIYIYKDWIFSTKLCAHSKRCNKLYYHNNQLYSVSHDQTIKIWDGFNFMQKYIITGHTANILNLYIFDKYIYSFSEDKMVRFIEFNLTNSKYDFVYQTKFESAVLCCLQYNEQLLMFGNKTGQLLIYDIKERKILYTHKIHLNSISAINWISHSQNQFLTIGQDKIFRINAIKC</sequence>
<comment type="caution">
    <text evidence="4">The sequence shown here is derived from an EMBL/GenBank/DDBJ whole genome shotgun (WGS) entry which is preliminary data.</text>
</comment>
<dbReference type="OrthoDB" id="297368at2759"/>
<dbReference type="InterPro" id="IPR001680">
    <property type="entry name" value="WD40_rpt"/>
</dbReference>
<dbReference type="AlphaFoldDB" id="A0A8S1REC8"/>
<dbReference type="PANTHER" id="PTHR22847:SF637">
    <property type="entry name" value="WD REPEAT DOMAIN 5B"/>
    <property type="match status" value="1"/>
</dbReference>
<dbReference type="PANTHER" id="PTHR22847">
    <property type="entry name" value="WD40 REPEAT PROTEIN"/>
    <property type="match status" value="1"/>
</dbReference>
<organism evidence="4 5">
    <name type="scientific">Paramecium sonneborni</name>
    <dbReference type="NCBI Taxonomy" id="65129"/>
    <lineage>
        <taxon>Eukaryota</taxon>
        <taxon>Sar</taxon>
        <taxon>Alveolata</taxon>
        <taxon>Ciliophora</taxon>
        <taxon>Intramacronucleata</taxon>
        <taxon>Oligohymenophorea</taxon>
        <taxon>Peniculida</taxon>
        <taxon>Parameciidae</taxon>
        <taxon>Paramecium</taxon>
    </lineage>
</organism>
<proteinExistence type="predicted"/>
<gene>
    <name evidence="4" type="ORF">PSON_ATCC_30995.1.T1660131</name>
</gene>
<evidence type="ECO:0000313" key="4">
    <source>
        <dbReference type="EMBL" id="CAD8126358.1"/>
    </source>
</evidence>
<evidence type="ECO:0000256" key="2">
    <source>
        <dbReference type="ARBA" id="ARBA00022737"/>
    </source>
</evidence>
<dbReference type="GO" id="GO:1990234">
    <property type="term" value="C:transferase complex"/>
    <property type="evidence" value="ECO:0007669"/>
    <property type="project" value="UniProtKB-ARBA"/>
</dbReference>
<evidence type="ECO:0000256" key="3">
    <source>
        <dbReference type="PROSITE-ProRule" id="PRU00221"/>
    </source>
</evidence>
<dbReference type="Pfam" id="PF00400">
    <property type="entry name" value="WD40"/>
    <property type="match status" value="1"/>
</dbReference>
<keyword evidence="5" id="KW-1185">Reference proteome</keyword>
<dbReference type="PROSITE" id="PS50082">
    <property type="entry name" value="WD_REPEATS_2"/>
    <property type="match status" value="1"/>
</dbReference>
<evidence type="ECO:0000313" key="5">
    <source>
        <dbReference type="Proteomes" id="UP000692954"/>
    </source>
</evidence>
<evidence type="ECO:0000256" key="1">
    <source>
        <dbReference type="ARBA" id="ARBA00022574"/>
    </source>
</evidence>
<name>A0A8S1REC8_9CILI</name>
<reference evidence="4" key="1">
    <citation type="submission" date="2021-01" db="EMBL/GenBank/DDBJ databases">
        <authorList>
            <consortium name="Genoscope - CEA"/>
            <person name="William W."/>
        </authorList>
    </citation>
    <scope>NUCLEOTIDE SEQUENCE</scope>
</reference>
<dbReference type="SMART" id="SM00320">
    <property type="entry name" value="WD40"/>
    <property type="match status" value="4"/>
</dbReference>
<protein>
    <recommendedName>
        <fullName evidence="6">WD40-repeat-containing domain</fullName>
    </recommendedName>
</protein>
<dbReference type="EMBL" id="CAJJDN010000166">
    <property type="protein sequence ID" value="CAD8126358.1"/>
    <property type="molecule type" value="Genomic_DNA"/>
</dbReference>